<gene>
    <name evidence="1" type="ORF">IX53_06750</name>
</gene>
<accession>A0A0G2ZDC3</accession>
<evidence type="ECO:0008006" key="3">
    <source>
        <dbReference type="Google" id="ProtNLM"/>
    </source>
</evidence>
<evidence type="ECO:0000313" key="1">
    <source>
        <dbReference type="EMBL" id="AKI97564.1"/>
    </source>
</evidence>
<dbReference type="EMBL" id="CP011232">
    <property type="protein sequence ID" value="AKI97564.1"/>
    <property type="molecule type" value="Genomic_DNA"/>
</dbReference>
<keyword evidence="2" id="KW-1185">Reference proteome</keyword>
<dbReference type="PATRIC" id="fig|1330330.3.peg.1368"/>
<sequence>MFALHVKCPHCFKNLMNSKELIDDHPSIQLNVSHGDYHGTIWMSAVYGSYSYTMTFEIPDGEIAEFFCPHCGHSLIGDVVCPECSTKTVKLELEKGGFVHFCPRKGCKGHLITFDSRNSLIEEAYKHYQYMEPEED</sequence>
<name>A0A0G2ZDC3_9BACT</name>
<dbReference type="STRING" id="1330330.IX53_06750"/>
<protein>
    <recommendedName>
        <fullName evidence="3">Methionyl/Leucyl tRNA synthetase domain-containing protein</fullName>
    </recommendedName>
</protein>
<reference evidence="1 2" key="1">
    <citation type="submission" date="2015-04" db="EMBL/GenBank/DDBJ databases">
        <title>Complete Genome Sequence of Kosmotoga pacifica SLHLJ1.</title>
        <authorList>
            <person name="Jiang L.J."/>
            <person name="Shao Z.Z."/>
            <person name="Jebbar M."/>
        </authorList>
    </citation>
    <scope>NUCLEOTIDE SEQUENCE [LARGE SCALE GENOMIC DNA]</scope>
    <source>
        <strain evidence="1 2">SLHLJ1</strain>
    </source>
</reference>
<proteinExistence type="predicted"/>
<dbReference type="KEGG" id="kpf:IX53_06750"/>
<dbReference type="RefSeq" id="WP_047754699.1">
    <property type="nucleotide sequence ID" value="NZ_CASWEU010000013.1"/>
</dbReference>
<evidence type="ECO:0000313" key="2">
    <source>
        <dbReference type="Proteomes" id="UP000035159"/>
    </source>
</evidence>
<organism evidence="1 2">
    <name type="scientific">Kosmotoga pacifica</name>
    <dbReference type="NCBI Taxonomy" id="1330330"/>
    <lineage>
        <taxon>Bacteria</taxon>
        <taxon>Thermotogati</taxon>
        <taxon>Thermotogota</taxon>
        <taxon>Thermotogae</taxon>
        <taxon>Kosmotogales</taxon>
        <taxon>Kosmotogaceae</taxon>
        <taxon>Kosmotoga</taxon>
    </lineage>
</organism>
<dbReference type="Proteomes" id="UP000035159">
    <property type="component" value="Chromosome"/>
</dbReference>
<dbReference type="AlphaFoldDB" id="A0A0G2ZDC3"/>